<proteinExistence type="predicted"/>
<evidence type="ECO:0000313" key="3">
    <source>
        <dbReference type="Proteomes" id="UP000228495"/>
    </source>
</evidence>
<comment type="caution">
    <text evidence="2">The sequence shown here is derived from an EMBL/GenBank/DDBJ whole genome shotgun (WGS) entry which is preliminary data.</text>
</comment>
<evidence type="ECO:0000313" key="2">
    <source>
        <dbReference type="EMBL" id="PIP56050.1"/>
    </source>
</evidence>
<dbReference type="Proteomes" id="UP000228495">
    <property type="component" value="Unassembled WGS sequence"/>
</dbReference>
<keyword evidence="1" id="KW-0472">Membrane</keyword>
<organism evidence="2 3">
    <name type="scientific">candidate division WWE3 bacterium CG22_combo_CG10-13_8_21_14_all_39_12</name>
    <dbReference type="NCBI Taxonomy" id="1975094"/>
    <lineage>
        <taxon>Bacteria</taxon>
        <taxon>Katanobacteria</taxon>
    </lineage>
</organism>
<feature type="transmembrane region" description="Helical" evidence="1">
    <location>
        <begin position="92"/>
        <end position="113"/>
    </location>
</feature>
<keyword evidence="1" id="KW-1133">Transmembrane helix</keyword>
<evidence type="ECO:0000256" key="1">
    <source>
        <dbReference type="SAM" id="Phobius"/>
    </source>
</evidence>
<name>A0A2H0BGC7_UNCKA</name>
<protein>
    <submittedName>
        <fullName evidence="2">Uncharacterized protein</fullName>
    </submittedName>
</protein>
<feature type="transmembrane region" description="Helical" evidence="1">
    <location>
        <begin position="59"/>
        <end position="80"/>
    </location>
</feature>
<dbReference type="EMBL" id="PCSU01000091">
    <property type="protein sequence ID" value="PIP56050.1"/>
    <property type="molecule type" value="Genomic_DNA"/>
</dbReference>
<sequence>MIKSTCAAALYSAVIVYYCGGIHIIESTFASAVMLSALLPILGLPLGSNSRSKNLSGCFPGMVTCLISLAMQAAVLRIYVVEMITNGTSMNASVIMIGVLGILIVIYGCFYLLGIYENQQSEEG</sequence>
<gene>
    <name evidence="2" type="ORF">COX05_04980</name>
</gene>
<dbReference type="AlphaFoldDB" id="A0A2H0BGC7"/>
<reference evidence="2 3" key="1">
    <citation type="submission" date="2017-09" db="EMBL/GenBank/DDBJ databases">
        <title>Depth-based differentiation of microbial function through sediment-hosted aquifers and enrichment of novel symbionts in the deep terrestrial subsurface.</title>
        <authorList>
            <person name="Probst A.J."/>
            <person name="Ladd B."/>
            <person name="Jarett J.K."/>
            <person name="Geller-Mcgrath D.E."/>
            <person name="Sieber C.M."/>
            <person name="Emerson J.B."/>
            <person name="Anantharaman K."/>
            <person name="Thomas B.C."/>
            <person name="Malmstrom R."/>
            <person name="Stieglmeier M."/>
            <person name="Klingl A."/>
            <person name="Woyke T."/>
            <person name="Ryan C.M."/>
            <person name="Banfield J.F."/>
        </authorList>
    </citation>
    <scope>NUCLEOTIDE SEQUENCE [LARGE SCALE GENOMIC DNA]</scope>
    <source>
        <strain evidence="2">CG22_combo_CG10-13_8_21_14_all_39_12</strain>
    </source>
</reference>
<feature type="transmembrane region" description="Helical" evidence="1">
    <location>
        <begin position="7"/>
        <end position="25"/>
    </location>
</feature>
<accession>A0A2H0BGC7</accession>
<keyword evidence="1" id="KW-0812">Transmembrane</keyword>